<dbReference type="EMBL" id="CAJOBD010043629">
    <property type="protein sequence ID" value="CAF4328133.1"/>
    <property type="molecule type" value="Genomic_DNA"/>
</dbReference>
<evidence type="ECO:0000313" key="3">
    <source>
        <dbReference type="Proteomes" id="UP000663836"/>
    </source>
</evidence>
<organism evidence="2 3">
    <name type="scientific">Rotaria sordida</name>
    <dbReference type="NCBI Taxonomy" id="392033"/>
    <lineage>
        <taxon>Eukaryota</taxon>
        <taxon>Metazoa</taxon>
        <taxon>Spiralia</taxon>
        <taxon>Gnathifera</taxon>
        <taxon>Rotifera</taxon>
        <taxon>Eurotatoria</taxon>
        <taxon>Bdelloidea</taxon>
        <taxon>Philodinida</taxon>
        <taxon>Philodinidae</taxon>
        <taxon>Rotaria</taxon>
    </lineage>
</organism>
<evidence type="ECO:0000313" key="2">
    <source>
        <dbReference type="EMBL" id="CAF4328133.1"/>
    </source>
</evidence>
<dbReference type="PANTHER" id="PTHR13800:SF12">
    <property type="entry name" value="TRANSIENT RECEPTOR POTENTIAL CATION CHANNEL SUBFAMILY M MEMBER-LIKE 2"/>
    <property type="match status" value="1"/>
</dbReference>
<keyword evidence="1" id="KW-0472">Membrane</keyword>
<dbReference type="InterPro" id="IPR050927">
    <property type="entry name" value="TRPM"/>
</dbReference>
<reference evidence="2" key="1">
    <citation type="submission" date="2021-02" db="EMBL/GenBank/DDBJ databases">
        <authorList>
            <person name="Nowell W R."/>
        </authorList>
    </citation>
    <scope>NUCLEOTIDE SEQUENCE</scope>
</reference>
<feature type="transmembrane region" description="Helical" evidence="1">
    <location>
        <begin position="26"/>
        <end position="51"/>
    </location>
</feature>
<dbReference type="GO" id="GO:0005886">
    <property type="term" value="C:plasma membrane"/>
    <property type="evidence" value="ECO:0007669"/>
    <property type="project" value="TreeGrafter"/>
</dbReference>
<keyword evidence="1" id="KW-1133">Transmembrane helix</keyword>
<dbReference type="Proteomes" id="UP000663836">
    <property type="component" value="Unassembled WGS sequence"/>
</dbReference>
<gene>
    <name evidence="2" type="ORF">JBS370_LOCUS41225</name>
</gene>
<sequence>NLAYWQIFGELEALDEIEKNYEISGYVMFILLIAYMTVASVLLISLLIAMFSNTFDRLHMDADCIWKFQYYSLVSYYLSRPSLPAPLVIIIHFWRLIVYFLSTYIKL</sequence>
<feature type="non-terminal residue" evidence="2">
    <location>
        <position position="1"/>
    </location>
</feature>
<name>A0A820JLN5_9BILA</name>
<feature type="transmembrane region" description="Helical" evidence="1">
    <location>
        <begin position="83"/>
        <end position="105"/>
    </location>
</feature>
<dbReference type="AlphaFoldDB" id="A0A820JLN5"/>
<dbReference type="GO" id="GO:0099604">
    <property type="term" value="F:ligand-gated calcium channel activity"/>
    <property type="evidence" value="ECO:0007669"/>
    <property type="project" value="TreeGrafter"/>
</dbReference>
<proteinExistence type="predicted"/>
<keyword evidence="1" id="KW-0812">Transmembrane</keyword>
<accession>A0A820JLN5</accession>
<dbReference type="PANTHER" id="PTHR13800">
    <property type="entry name" value="TRANSIENT RECEPTOR POTENTIAL CATION CHANNEL, SUBFAMILY M, MEMBER 6"/>
    <property type="match status" value="1"/>
</dbReference>
<feature type="non-terminal residue" evidence="2">
    <location>
        <position position="107"/>
    </location>
</feature>
<evidence type="ECO:0000256" key="1">
    <source>
        <dbReference type="SAM" id="Phobius"/>
    </source>
</evidence>
<protein>
    <submittedName>
        <fullName evidence="2">Uncharacterized protein</fullName>
    </submittedName>
</protein>
<comment type="caution">
    <text evidence="2">The sequence shown here is derived from an EMBL/GenBank/DDBJ whole genome shotgun (WGS) entry which is preliminary data.</text>
</comment>